<feature type="region of interest" description="Disordered" evidence="1">
    <location>
        <begin position="65"/>
        <end position="103"/>
    </location>
</feature>
<feature type="transmembrane region" description="Helical" evidence="2">
    <location>
        <begin position="42"/>
        <end position="62"/>
    </location>
</feature>
<reference evidence="3 4" key="1">
    <citation type="submission" date="2024-09" db="EMBL/GenBank/DDBJ databases">
        <authorList>
            <person name="Sun Q."/>
            <person name="Mori K."/>
        </authorList>
    </citation>
    <scope>NUCLEOTIDE SEQUENCE [LARGE SCALE GENOMIC DNA]</scope>
    <source>
        <strain evidence="3 4">JCM 9626</strain>
    </source>
</reference>
<keyword evidence="2" id="KW-0812">Transmembrane</keyword>
<comment type="caution">
    <text evidence="3">The sequence shown here is derived from an EMBL/GenBank/DDBJ whole genome shotgun (WGS) entry which is preliminary data.</text>
</comment>
<dbReference type="Proteomes" id="UP001589750">
    <property type="component" value="Unassembled WGS sequence"/>
</dbReference>
<keyword evidence="4" id="KW-1185">Reference proteome</keyword>
<evidence type="ECO:0000256" key="2">
    <source>
        <dbReference type="SAM" id="Phobius"/>
    </source>
</evidence>
<dbReference type="EMBL" id="JBHMDG010000034">
    <property type="protein sequence ID" value="MFB9315603.1"/>
    <property type="molecule type" value="Genomic_DNA"/>
</dbReference>
<organism evidence="3 4">
    <name type="scientific">Nocardioides plantarum</name>
    <dbReference type="NCBI Taxonomy" id="29299"/>
    <lineage>
        <taxon>Bacteria</taxon>
        <taxon>Bacillati</taxon>
        <taxon>Actinomycetota</taxon>
        <taxon>Actinomycetes</taxon>
        <taxon>Propionibacteriales</taxon>
        <taxon>Nocardioidaceae</taxon>
        <taxon>Nocardioides</taxon>
    </lineage>
</organism>
<keyword evidence="2" id="KW-1133">Transmembrane helix</keyword>
<dbReference type="RefSeq" id="WP_140009097.1">
    <property type="nucleotide sequence ID" value="NZ_JBHMDG010000034.1"/>
</dbReference>
<proteinExistence type="predicted"/>
<evidence type="ECO:0008006" key="5">
    <source>
        <dbReference type="Google" id="ProtNLM"/>
    </source>
</evidence>
<evidence type="ECO:0000313" key="4">
    <source>
        <dbReference type="Proteomes" id="UP001589750"/>
    </source>
</evidence>
<feature type="region of interest" description="Disordered" evidence="1">
    <location>
        <begin position="1"/>
        <end position="24"/>
    </location>
</feature>
<keyword evidence="2" id="KW-0472">Membrane</keyword>
<sequence length="345" mass="36560">MNRDETWLADNLRAAAPSPPPASDLLKGIAAERRASRRRRSAAGVVAVVAAIVAIAVVVPSLQRSLDGDTDGLPPSTTDTKRPAPGDATGCQLQADPNNSTPVGQWPWNVPNHPVEARLCAIDDGETILQAPADPLRVGIEDLVSTLKPPRVPPTRGNETVCAGTGGLPFAIEFGYADGSTHTIYANTATGSDGCGPSGRPAYEAFERLLRAQRNSMTPPYPDATSTCPLPVTYSADSMLGRFDDAVSLTVCVTDRDARTWSQEVEVPAADLEILKADARSDTQTPSSFGQCADDRTSILLRGVTAWGDTVSQWSLSCRSFYNAWSPSAQGMALLDRLIGANTAR</sequence>
<evidence type="ECO:0000313" key="3">
    <source>
        <dbReference type="EMBL" id="MFB9315603.1"/>
    </source>
</evidence>
<evidence type="ECO:0000256" key="1">
    <source>
        <dbReference type="SAM" id="MobiDB-lite"/>
    </source>
</evidence>
<protein>
    <recommendedName>
        <fullName evidence="5">DUF3558 domain-containing protein</fullName>
    </recommendedName>
</protein>
<accession>A0ABV5KFT3</accession>
<gene>
    <name evidence="3" type="ORF">ACFFRI_21345</name>
</gene>
<feature type="compositionally biased region" description="Polar residues" evidence="1">
    <location>
        <begin position="91"/>
        <end position="103"/>
    </location>
</feature>
<name>A0ABV5KFT3_9ACTN</name>